<accession>A0A4S8PI08</accession>
<evidence type="ECO:0000256" key="5">
    <source>
        <dbReference type="ARBA" id="ARBA00022741"/>
    </source>
</evidence>
<dbReference type="InterPro" id="IPR008271">
    <property type="entry name" value="Ser/Thr_kinase_AS"/>
</dbReference>
<dbReference type="FunFam" id="1.10.510.10:FF:000021">
    <property type="entry name" value="Serine/threonine protein kinase"/>
    <property type="match status" value="1"/>
</dbReference>
<evidence type="ECO:0000256" key="1">
    <source>
        <dbReference type="ARBA" id="ARBA00012513"/>
    </source>
</evidence>
<dbReference type="InterPro" id="IPR011009">
    <property type="entry name" value="Kinase-like_dom_sf"/>
</dbReference>
<dbReference type="PROSITE" id="PS51178">
    <property type="entry name" value="PASTA"/>
    <property type="match status" value="1"/>
</dbReference>
<gene>
    <name evidence="13" type="ORF">E9998_07685</name>
</gene>
<evidence type="ECO:0000256" key="9">
    <source>
        <dbReference type="ARBA" id="ARBA00048679"/>
    </source>
</evidence>
<dbReference type="SUPFAM" id="SSF56112">
    <property type="entry name" value="Protein kinase-like (PK-like)"/>
    <property type="match status" value="1"/>
</dbReference>
<comment type="catalytic activity">
    <reaction evidence="9">
        <text>L-seryl-[protein] + ATP = O-phospho-L-seryl-[protein] + ADP + H(+)</text>
        <dbReference type="Rhea" id="RHEA:17989"/>
        <dbReference type="Rhea" id="RHEA-COMP:9863"/>
        <dbReference type="Rhea" id="RHEA-COMP:11604"/>
        <dbReference type="ChEBI" id="CHEBI:15378"/>
        <dbReference type="ChEBI" id="CHEBI:29999"/>
        <dbReference type="ChEBI" id="CHEBI:30616"/>
        <dbReference type="ChEBI" id="CHEBI:83421"/>
        <dbReference type="ChEBI" id="CHEBI:456216"/>
        <dbReference type="EC" id="2.7.11.1"/>
    </reaction>
</comment>
<evidence type="ECO:0000259" key="12">
    <source>
        <dbReference type="PROSITE" id="PS51178"/>
    </source>
</evidence>
<keyword evidence="7" id="KW-0067">ATP-binding</keyword>
<dbReference type="InterPro" id="IPR000719">
    <property type="entry name" value="Prot_kinase_dom"/>
</dbReference>
<dbReference type="InterPro" id="IPR005543">
    <property type="entry name" value="PASTA_dom"/>
</dbReference>
<dbReference type="Gene3D" id="1.10.510.10">
    <property type="entry name" value="Transferase(Phosphotransferase) domain 1"/>
    <property type="match status" value="1"/>
</dbReference>
<feature type="region of interest" description="Disordered" evidence="10">
    <location>
        <begin position="333"/>
        <end position="418"/>
    </location>
</feature>
<dbReference type="Pfam" id="PF00069">
    <property type="entry name" value="Pkinase"/>
    <property type="match status" value="1"/>
</dbReference>
<feature type="compositionally biased region" description="Basic and acidic residues" evidence="10">
    <location>
        <begin position="333"/>
        <end position="344"/>
    </location>
</feature>
<evidence type="ECO:0000256" key="10">
    <source>
        <dbReference type="SAM" id="MobiDB-lite"/>
    </source>
</evidence>
<dbReference type="OrthoDB" id="9762169at2"/>
<evidence type="ECO:0000256" key="2">
    <source>
        <dbReference type="ARBA" id="ARBA00022527"/>
    </source>
</evidence>
<comment type="caution">
    <text evidence="13">The sequence shown here is derived from an EMBL/GenBank/DDBJ whole genome shotgun (WGS) entry which is preliminary data.</text>
</comment>
<dbReference type="GO" id="GO:0004674">
    <property type="term" value="F:protein serine/threonine kinase activity"/>
    <property type="evidence" value="ECO:0007669"/>
    <property type="project" value="UniProtKB-KW"/>
</dbReference>
<proteinExistence type="predicted"/>
<evidence type="ECO:0000256" key="4">
    <source>
        <dbReference type="ARBA" id="ARBA00022737"/>
    </source>
</evidence>
<evidence type="ECO:0000256" key="6">
    <source>
        <dbReference type="ARBA" id="ARBA00022777"/>
    </source>
</evidence>
<dbReference type="EC" id="2.7.11.1" evidence="1"/>
<sequence>MDAGTVIGGRFRLEERLATGGMGAVWRAHDLRLDREAAVKVLRSDLDDTDRPVARFSREATTLAKLKGTGFVEIYDFGEEEVDGFPIWFIAMELIATGSLGRLLAERGRLTSAETLQLLAEAAAALEKAHRIDVVHRDIKPANLLIDDEGHVRVVDFGISLLNSSPRLTPTSAVFGTLAYISPEQLRRGEIAGRSDVYSLGAVAYECLTGAPPFDASDPAAEMHGHLYEEPAALPEEVTPEAAGIVLRCLRKDPEERYESAAALAAACHAALGVSTPPPTTSLASPAPAPEPAQVDTKPEPTQRGRRLLITAAVILALLAAGTAVTRPWNLLRDNEDGTKEPTKAVEQTTNATSAAATTAAEETTTAPEATASDDPPPAPETGGGETDTNDSGDTGGGSDTDETEPETSGSGTVPQVTRLSTHDAEQELAEAGFDNVHIEGAIYSWFGVEWDNCEVLEQTPTSGETADFDDQIVLGYYTDTDEDPADCT</sequence>
<evidence type="ECO:0000259" key="11">
    <source>
        <dbReference type="PROSITE" id="PS50011"/>
    </source>
</evidence>
<comment type="catalytic activity">
    <reaction evidence="8">
        <text>L-threonyl-[protein] + ATP = O-phospho-L-threonyl-[protein] + ADP + H(+)</text>
        <dbReference type="Rhea" id="RHEA:46608"/>
        <dbReference type="Rhea" id="RHEA-COMP:11060"/>
        <dbReference type="Rhea" id="RHEA-COMP:11605"/>
        <dbReference type="ChEBI" id="CHEBI:15378"/>
        <dbReference type="ChEBI" id="CHEBI:30013"/>
        <dbReference type="ChEBI" id="CHEBI:30616"/>
        <dbReference type="ChEBI" id="CHEBI:61977"/>
        <dbReference type="ChEBI" id="CHEBI:456216"/>
        <dbReference type="EC" id="2.7.11.1"/>
    </reaction>
</comment>
<reference evidence="13 14" key="1">
    <citation type="journal article" date="2018" name="Int. J. Syst. Evol. Microbiol.">
        <title>Glycomyces paridis sp. nov., isolated from the medicinal plant Paris polyphylla.</title>
        <authorList>
            <person name="Fang X.M."/>
            <person name="Bai J.L."/>
            <person name="Su J."/>
            <person name="Zhao L.L."/>
            <person name="Liu H.Y."/>
            <person name="Ma B.P."/>
            <person name="Zhang Y.Q."/>
            <person name="Yu L.Y."/>
        </authorList>
    </citation>
    <scope>NUCLEOTIDE SEQUENCE [LARGE SCALE GENOMIC DNA]</scope>
    <source>
        <strain evidence="13 14">CPCC 204357</strain>
    </source>
</reference>
<feature type="compositionally biased region" description="Low complexity" evidence="10">
    <location>
        <begin position="349"/>
        <end position="374"/>
    </location>
</feature>
<evidence type="ECO:0000256" key="7">
    <source>
        <dbReference type="ARBA" id="ARBA00022840"/>
    </source>
</evidence>
<dbReference type="SMART" id="SM00220">
    <property type="entry name" value="S_TKc"/>
    <property type="match status" value="1"/>
</dbReference>
<dbReference type="GO" id="GO:0005524">
    <property type="term" value="F:ATP binding"/>
    <property type="evidence" value="ECO:0007669"/>
    <property type="project" value="UniProtKB-KW"/>
</dbReference>
<dbReference type="PROSITE" id="PS00108">
    <property type="entry name" value="PROTEIN_KINASE_ST"/>
    <property type="match status" value="1"/>
</dbReference>
<feature type="domain" description="Protein kinase" evidence="11">
    <location>
        <begin position="11"/>
        <end position="272"/>
    </location>
</feature>
<dbReference type="GO" id="GO:0045717">
    <property type="term" value="P:negative regulation of fatty acid biosynthetic process"/>
    <property type="evidence" value="ECO:0007669"/>
    <property type="project" value="UniProtKB-ARBA"/>
</dbReference>
<dbReference type="AlphaFoldDB" id="A0A4S8PI08"/>
<keyword evidence="3" id="KW-0808">Transferase</keyword>
<dbReference type="PROSITE" id="PS50011">
    <property type="entry name" value="PROTEIN_KINASE_DOM"/>
    <property type="match status" value="1"/>
</dbReference>
<keyword evidence="5" id="KW-0547">Nucleotide-binding</keyword>
<protein>
    <recommendedName>
        <fullName evidence="1">non-specific serine/threonine protein kinase</fullName>
        <ecNumber evidence="1">2.7.11.1</ecNumber>
    </recommendedName>
</protein>
<keyword evidence="2 13" id="KW-0723">Serine/threonine-protein kinase</keyword>
<organism evidence="13 14">
    <name type="scientific">Glycomyces paridis</name>
    <dbReference type="NCBI Taxonomy" id="2126555"/>
    <lineage>
        <taxon>Bacteria</taxon>
        <taxon>Bacillati</taxon>
        <taxon>Actinomycetota</taxon>
        <taxon>Actinomycetes</taxon>
        <taxon>Glycomycetales</taxon>
        <taxon>Glycomycetaceae</taxon>
        <taxon>Glycomyces</taxon>
    </lineage>
</organism>
<dbReference type="CDD" id="cd14014">
    <property type="entry name" value="STKc_PknB_like"/>
    <property type="match status" value="1"/>
</dbReference>
<dbReference type="FunFam" id="3.30.200.20:FF:000035">
    <property type="entry name" value="Serine/threonine protein kinase Stk1"/>
    <property type="match status" value="1"/>
</dbReference>
<evidence type="ECO:0000256" key="8">
    <source>
        <dbReference type="ARBA" id="ARBA00047899"/>
    </source>
</evidence>
<evidence type="ECO:0000313" key="13">
    <source>
        <dbReference type="EMBL" id="THV30238.1"/>
    </source>
</evidence>
<dbReference type="Gene3D" id="3.30.200.20">
    <property type="entry name" value="Phosphorylase Kinase, domain 1"/>
    <property type="match status" value="1"/>
</dbReference>
<dbReference type="PANTHER" id="PTHR43289:SF6">
    <property type="entry name" value="SERINE_THREONINE-PROTEIN KINASE NEKL-3"/>
    <property type="match status" value="1"/>
</dbReference>
<dbReference type="RefSeq" id="WP_136529111.1">
    <property type="nucleotide sequence ID" value="NZ_STGX01000004.1"/>
</dbReference>
<dbReference type="PANTHER" id="PTHR43289">
    <property type="entry name" value="MITOGEN-ACTIVATED PROTEIN KINASE KINASE KINASE 20-RELATED"/>
    <property type="match status" value="1"/>
</dbReference>
<feature type="region of interest" description="Disordered" evidence="10">
    <location>
        <begin position="276"/>
        <end position="303"/>
    </location>
</feature>
<dbReference type="Gene3D" id="3.30.10.20">
    <property type="match status" value="1"/>
</dbReference>
<keyword evidence="14" id="KW-1185">Reference proteome</keyword>
<feature type="domain" description="PASTA" evidence="12">
    <location>
        <begin position="408"/>
        <end position="479"/>
    </location>
</feature>
<keyword evidence="6 13" id="KW-0418">Kinase</keyword>
<evidence type="ECO:0000313" key="14">
    <source>
        <dbReference type="Proteomes" id="UP000305792"/>
    </source>
</evidence>
<name>A0A4S8PI08_9ACTN</name>
<evidence type="ECO:0000256" key="3">
    <source>
        <dbReference type="ARBA" id="ARBA00022679"/>
    </source>
</evidence>
<dbReference type="EMBL" id="STGX01000004">
    <property type="protein sequence ID" value="THV30238.1"/>
    <property type="molecule type" value="Genomic_DNA"/>
</dbReference>
<dbReference type="Proteomes" id="UP000305792">
    <property type="component" value="Unassembled WGS sequence"/>
</dbReference>
<keyword evidence="4" id="KW-0677">Repeat</keyword>